<comment type="subcellular location">
    <subcellularLocation>
        <location evidence="1">Cell envelope</location>
    </subcellularLocation>
</comment>
<dbReference type="EMBL" id="BAABBQ010000001">
    <property type="protein sequence ID" value="GAA4009511.1"/>
    <property type="molecule type" value="Genomic_DNA"/>
</dbReference>
<dbReference type="InterPro" id="IPR013766">
    <property type="entry name" value="Thioredoxin_domain"/>
</dbReference>
<accession>A0ABP7SBK3</accession>
<evidence type="ECO:0000259" key="5">
    <source>
        <dbReference type="PROSITE" id="PS51352"/>
    </source>
</evidence>
<organism evidence="6 7">
    <name type="scientific">Sphingomonas swuensis</name>
    <dbReference type="NCBI Taxonomy" id="977800"/>
    <lineage>
        <taxon>Bacteria</taxon>
        <taxon>Pseudomonadati</taxon>
        <taxon>Pseudomonadota</taxon>
        <taxon>Alphaproteobacteria</taxon>
        <taxon>Sphingomonadales</taxon>
        <taxon>Sphingomonadaceae</taxon>
        <taxon>Sphingomonas</taxon>
    </lineage>
</organism>
<evidence type="ECO:0000256" key="2">
    <source>
        <dbReference type="ARBA" id="ARBA00022748"/>
    </source>
</evidence>
<dbReference type="RefSeq" id="WP_344705622.1">
    <property type="nucleotide sequence ID" value="NZ_BAABBQ010000001.1"/>
</dbReference>
<dbReference type="Proteomes" id="UP001500235">
    <property type="component" value="Unassembled WGS sequence"/>
</dbReference>
<gene>
    <name evidence="6" type="ORF">GCM10022280_02960</name>
</gene>
<reference evidence="7" key="1">
    <citation type="journal article" date="2019" name="Int. J. Syst. Evol. Microbiol.">
        <title>The Global Catalogue of Microorganisms (GCM) 10K type strain sequencing project: providing services to taxonomists for standard genome sequencing and annotation.</title>
        <authorList>
            <consortium name="The Broad Institute Genomics Platform"/>
            <consortium name="The Broad Institute Genome Sequencing Center for Infectious Disease"/>
            <person name="Wu L."/>
            <person name="Ma J."/>
        </authorList>
    </citation>
    <scope>NUCLEOTIDE SEQUENCE [LARGE SCALE GENOMIC DNA]</scope>
    <source>
        <strain evidence="7">JCM 17563</strain>
    </source>
</reference>
<dbReference type="SUPFAM" id="SSF52833">
    <property type="entry name" value="Thioredoxin-like"/>
    <property type="match status" value="1"/>
</dbReference>
<feature type="region of interest" description="Disordered" evidence="4">
    <location>
        <begin position="21"/>
        <end position="51"/>
    </location>
</feature>
<dbReference type="InterPro" id="IPR013740">
    <property type="entry name" value="Redoxin"/>
</dbReference>
<dbReference type="PANTHER" id="PTHR42852:SF18">
    <property type="entry name" value="CHROMOSOME UNDETERMINED SCAFFOLD_47, WHOLE GENOME SHOTGUN SEQUENCE"/>
    <property type="match status" value="1"/>
</dbReference>
<evidence type="ECO:0000256" key="3">
    <source>
        <dbReference type="ARBA" id="ARBA00023284"/>
    </source>
</evidence>
<evidence type="ECO:0000313" key="6">
    <source>
        <dbReference type="EMBL" id="GAA4009511.1"/>
    </source>
</evidence>
<dbReference type="PANTHER" id="PTHR42852">
    <property type="entry name" value="THIOL:DISULFIDE INTERCHANGE PROTEIN DSBE"/>
    <property type="match status" value="1"/>
</dbReference>
<feature type="domain" description="Thioredoxin" evidence="5">
    <location>
        <begin position="48"/>
        <end position="186"/>
    </location>
</feature>
<dbReference type="InterPro" id="IPR017937">
    <property type="entry name" value="Thioredoxin_CS"/>
</dbReference>
<dbReference type="InterPro" id="IPR036249">
    <property type="entry name" value="Thioredoxin-like_sf"/>
</dbReference>
<dbReference type="CDD" id="cd02966">
    <property type="entry name" value="TlpA_like_family"/>
    <property type="match status" value="1"/>
</dbReference>
<keyword evidence="2" id="KW-0201">Cytochrome c-type biogenesis</keyword>
<comment type="caution">
    <text evidence="6">The sequence shown here is derived from an EMBL/GenBank/DDBJ whole genome shotgun (WGS) entry which is preliminary data.</text>
</comment>
<dbReference type="PROSITE" id="PS00194">
    <property type="entry name" value="THIOREDOXIN_1"/>
    <property type="match status" value="1"/>
</dbReference>
<name>A0ABP7SBK3_9SPHN</name>
<protein>
    <submittedName>
        <fullName evidence="6">TlpA disulfide reductase family protein</fullName>
    </submittedName>
</protein>
<sequence>MRIVLLVAAVVGGLLTAGCDRQSDPQSQAADKAGDATGRAAGPGVDKSQAGTAAPDVAFVDGDGEQTSLAAFRGKPLLLNLWATWCAPCVKELPTLDALAGQPGAPQVLALSQDMQPQPTVAAFLDERKVGLETYQDKEMAMSSALGVQILPTTILYGSDGKEIWRYSGDLDWTGPEAAELLKQAR</sequence>
<dbReference type="PROSITE" id="PS51352">
    <property type="entry name" value="THIOREDOXIN_2"/>
    <property type="match status" value="1"/>
</dbReference>
<dbReference type="PROSITE" id="PS51257">
    <property type="entry name" value="PROKAR_LIPOPROTEIN"/>
    <property type="match status" value="1"/>
</dbReference>
<evidence type="ECO:0000313" key="7">
    <source>
        <dbReference type="Proteomes" id="UP001500235"/>
    </source>
</evidence>
<dbReference type="Gene3D" id="3.40.30.10">
    <property type="entry name" value="Glutaredoxin"/>
    <property type="match status" value="1"/>
</dbReference>
<proteinExistence type="predicted"/>
<keyword evidence="7" id="KW-1185">Reference proteome</keyword>
<evidence type="ECO:0000256" key="1">
    <source>
        <dbReference type="ARBA" id="ARBA00004196"/>
    </source>
</evidence>
<dbReference type="InterPro" id="IPR050553">
    <property type="entry name" value="Thioredoxin_ResA/DsbE_sf"/>
</dbReference>
<keyword evidence="3" id="KW-0676">Redox-active center</keyword>
<evidence type="ECO:0000256" key="4">
    <source>
        <dbReference type="SAM" id="MobiDB-lite"/>
    </source>
</evidence>
<dbReference type="Pfam" id="PF08534">
    <property type="entry name" value="Redoxin"/>
    <property type="match status" value="1"/>
</dbReference>